<dbReference type="EC" id="3.6.-.-" evidence="2"/>
<keyword evidence="2" id="KW-0378">Hydrolase</keyword>
<evidence type="ECO:0000259" key="1">
    <source>
        <dbReference type="Pfam" id="PF10396"/>
    </source>
</evidence>
<dbReference type="Gene3D" id="3.30.1360.120">
    <property type="entry name" value="Probable tRNA modification gtpase trme, domain 1"/>
    <property type="match status" value="1"/>
</dbReference>
<sequence>MCHEKPDKDSQKNNAEKNKLKDVISSSTFNFQLSYKCIMGINCIFVLSTMSNQKDVMNQDTICAVATAQGGAIGMIRTSGPDAIVITDKIFIPAKNDEKLKNRRPYTLTFGQIYHGEEPID</sequence>
<dbReference type="AlphaFoldDB" id="A0A5J4R029"/>
<name>A0A5J4R029_9ZZZZ</name>
<dbReference type="InterPro" id="IPR027266">
    <property type="entry name" value="TrmE/GcvT-like"/>
</dbReference>
<dbReference type="InterPro" id="IPR018948">
    <property type="entry name" value="GTP-bd_TrmE_N"/>
</dbReference>
<organism evidence="2">
    <name type="scientific">termite gut metagenome</name>
    <dbReference type="NCBI Taxonomy" id="433724"/>
    <lineage>
        <taxon>unclassified sequences</taxon>
        <taxon>metagenomes</taxon>
        <taxon>organismal metagenomes</taxon>
    </lineage>
</organism>
<reference evidence="2" key="1">
    <citation type="submission" date="2019-03" db="EMBL/GenBank/DDBJ databases">
        <title>Single cell metagenomics reveals metabolic interactions within the superorganism composed of flagellate Streblomastix strix and complex community of Bacteroidetes bacteria on its surface.</title>
        <authorList>
            <person name="Treitli S.C."/>
            <person name="Kolisko M."/>
            <person name="Husnik F."/>
            <person name="Keeling P."/>
            <person name="Hampl V."/>
        </authorList>
    </citation>
    <scope>NUCLEOTIDE SEQUENCE</scope>
    <source>
        <strain evidence="2">STM</strain>
    </source>
</reference>
<evidence type="ECO:0000313" key="2">
    <source>
        <dbReference type="EMBL" id="KAA6326381.1"/>
    </source>
</evidence>
<protein>
    <submittedName>
        <fullName evidence="2">tRNA modification GTPase MnmE</fullName>
        <ecNumber evidence="2">3.6.-.-</ecNumber>
    </submittedName>
</protein>
<comment type="caution">
    <text evidence="2">The sequence shown here is derived from an EMBL/GenBank/DDBJ whole genome shotgun (WGS) entry which is preliminary data.</text>
</comment>
<dbReference type="GO" id="GO:0016787">
    <property type="term" value="F:hydrolase activity"/>
    <property type="evidence" value="ECO:0007669"/>
    <property type="project" value="UniProtKB-KW"/>
</dbReference>
<dbReference type="SUPFAM" id="SSF103025">
    <property type="entry name" value="Folate-binding domain"/>
    <property type="match status" value="1"/>
</dbReference>
<gene>
    <name evidence="2" type="ORF">EZS27_024503</name>
</gene>
<feature type="domain" description="GTP-binding protein TrmE N-terminal" evidence="1">
    <location>
        <begin position="61"/>
        <end position="118"/>
    </location>
</feature>
<dbReference type="EMBL" id="SNRY01002176">
    <property type="protein sequence ID" value="KAA6326381.1"/>
    <property type="molecule type" value="Genomic_DNA"/>
</dbReference>
<dbReference type="Pfam" id="PF10396">
    <property type="entry name" value="TrmE_N"/>
    <property type="match status" value="1"/>
</dbReference>
<proteinExistence type="predicted"/>
<feature type="non-terminal residue" evidence="2">
    <location>
        <position position="121"/>
    </location>
</feature>
<accession>A0A5J4R029</accession>